<reference evidence="2 3" key="1">
    <citation type="journal article" date="2015" name="Genome Announc.">
        <title>Complete Genome Sequence of the Type Strain Corynebacterium mustelae DSM 45274, Isolated from Various Tissues of a Male Ferret with Lethal Sepsis.</title>
        <authorList>
            <person name="Ruckert C."/>
            <person name="Eimer J."/>
            <person name="Winkler A."/>
            <person name="Tauch A."/>
        </authorList>
    </citation>
    <scope>NUCLEOTIDE SEQUENCE [LARGE SCALE GENOMIC DNA]</scope>
    <source>
        <strain evidence="2 3">DSM 45274</strain>
    </source>
</reference>
<dbReference type="AlphaFoldDB" id="A0A0G3GZK2"/>
<keyword evidence="3" id="KW-1185">Reference proteome</keyword>
<name>A0A0G3GZK2_9CORY</name>
<accession>A0A0G3GZK2</accession>
<evidence type="ECO:0000256" key="1">
    <source>
        <dbReference type="SAM" id="MobiDB-lite"/>
    </source>
</evidence>
<dbReference type="Proteomes" id="UP000035199">
    <property type="component" value="Chromosome"/>
</dbReference>
<sequence>MSSNLAEDVDHATREDSYEKTRIQIAPECPILNCSNDSMKDGQLDIAQRDFRNTTLRVLG</sequence>
<evidence type="ECO:0000313" key="3">
    <source>
        <dbReference type="Proteomes" id="UP000035199"/>
    </source>
</evidence>
<dbReference type="KEGG" id="cmv:CMUST_03220"/>
<organism evidence="2 3">
    <name type="scientific">Corynebacterium mustelae</name>
    <dbReference type="NCBI Taxonomy" id="571915"/>
    <lineage>
        <taxon>Bacteria</taxon>
        <taxon>Bacillati</taxon>
        <taxon>Actinomycetota</taxon>
        <taxon>Actinomycetes</taxon>
        <taxon>Mycobacteriales</taxon>
        <taxon>Corynebacteriaceae</taxon>
        <taxon>Corynebacterium</taxon>
    </lineage>
</organism>
<dbReference type="PATRIC" id="fig|571915.4.peg.681"/>
<evidence type="ECO:0000313" key="2">
    <source>
        <dbReference type="EMBL" id="AKK04988.1"/>
    </source>
</evidence>
<protein>
    <submittedName>
        <fullName evidence="2">Uncharacterized protein</fullName>
    </submittedName>
</protein>
<dbReference type="RefSeq" id="WP_047261292.1">
    <property type="nucleotide sequence ID" value="NZ_CP011542.1"/>
</dbReference>
<feature type="compositionally biased region" description="Basic and acidic residues" evidence="1">
    <location>
        <begin position="8"/>
        <end position="20"/>
    </location>
</feature>
<feature type="region of interest" description="Disordered" evidence="1">
    <location>
        <begin position="1"/>
        <end position="20"/>
    </location>
</feature>
<dbReference type="EMBL" id="CP011542">
    <property type="protein sequence ID" value="AKK04988.1"/>
    <property type="molecule type" value="Genomic_DNA"/>
</dbReference>
<gene>
    <name evidence="2" type="ORF">CMUST_03220</name>
</gene>
<reference evidence="3" key="2">
    <citation type="submission" date="2015-05" db="EMBL/GenBank/DDBJ databases">
        <title>Complete genome sequence of Corynebacterium mustelae DSM 45274, isolated from various tissues of a male ferret with lethal sepsis.</title>
        <authorList>
            <person name="Ruckert C."/>
            <person name="Albersmeier A."/>
            <person name="Winkler A."/>
            <person name="Tauch A."/>
        </authorList>
    </citation>
    <scope>NUCLEOTIDE SEQUENCE [LARGE SCALE GENOMIC DNA]</scope>
    <source>
        <strain evidence="3">DSM 45274</strain>
    </source>
</reference>
<proteinExistence type="predicted"/>